<proteinExistence type="inferred from homology"/>
<protein>
    <submittedName>
        <fullName evidence="7">Protein MEN-8-like</fullName>
    </submittedName>
</protein>
<evidence type="ECO:0000256" key="1">
    <source>
        <dbReference type="ARBA" id="ARBA00004613"/>
    </source>
</evidence>
<dbReference type="GeneID" id="110782478"/>
<keyword evidence="6" id="KW-1185">Reference proteome</keyword>
<sequence>MANINMKSILAILVIVLVVQMNGSVAQENTCAAELGGLNQCAPFVVPGAANTMPNSDCCAALGAVTHDCLCNTLRVASRLPASCNLPVLNCSN</sequence>
<dbReference type="Pfam" id="PF14368">
    <property type="entry name" value="LTP_2"/>
    <property type="match status" value="1"/>
</dbReference>
<dbReference type="OrthoDB" id="1873458at2759"/>
<evidence type="ECO:0000256" key="3">
    <source>
        <dbReference type="ARBA" id="ARBA00038300"/>
    </source>
</evidence>
<dbReference type="Gene3D" id="1.10.110.10">
    <property type="entry name" value="Plant lipid-transfer and hydrophobic proteins"/>
    <property type="match status" value="1"/>
</dbReference>
<feature type="signal peptide" evidence="4">
    <location>
        <begin position="1"/>
        <end position="26"/>
    </location>
</feature>
<feature type="chain" id="PRO_5040146006" evidence="4">
    <location>
        <begin position="27"/>
        <end position="93"/>
    </location>
</feature>
<dbReference type="RefSeq" id="XP_021842343.1">
    <property type="nucleotide sequence ID" value="XM_021986651.2"/>
</dbReference>
<reference evidence="6" key="1">
    <citation type="journal article" date="2021" name="Nat. Commun.">
        <title>Genomic analyses provide insights into spinach domestication and the genetic basis of agronomic traits.</title>
        <authorList>
            <person name="Cai X."/>
            <person name="Sun X."/>
            <person name="Xu C."/>
            <person name="Sun H."/>
            <person name="Wang X."/>
            <person name="Ge C."/>
            <person name="Zhang Z."/>
            <person name="Wang Q."/>
            <person name="Fei Z."/>
            <person name="Jiao C."/>
            <person name="Wang Q."/>
        </authorList>
    </citation>
    <scope>NUCLEOTIDE SEQUENCE [LARGE SCALE GENOMIC DNA]</scope>
    <source>
        <strain evidence="6">cv. Varoflay</strain>
    </source>
</reference>
<keyword evidence="2" id="KW-0964">Secreted</keyword>
<dbReference type="SMART" id="SM00499">
    <property type="entry name" value="AAI"/>
    <property type="match status" value="1"/>
</dbReference>
<organism evidence="6 7">
    <name type="scientific">Spinacia oleracea</name>
    <name type="common">Spinach</name>
    <dbReference type="NCBI Taxonomy" id="3562"/>
    <lineage>
        <taxon>Eukaryota</taxon>
        <taxon>Viridiplantae</taxon>
        <taxon>Streptophyta</taxon>
        <taxon>Embryophyta</taxon>
        <taxon>Tracheophyta</taxon>
        <taxon>Spermatophyta</taxon>
        <taxon>Magnoliopsida</taxon>
        <taxon>eudicotyledons</taxon>
        <taxon>Gunneridae</taxon>
        <taxon>Pentapetalae</taxon>
        <taxon>Caryophyllales</taxon>
        <taxon>Chenopodiaceae</taxon>
        <taxon>Chenopodioideae</taxon>
        <taxon>Anserineae</taxon>
        <taxon>Spinacia</taxon>
    </lineage>
</organism>
<dbReference type="PANTHER" id="PTHR35501">
    <property type="entry name" value="PROTEIN YY1"/>
    <property type="match status" value="1"/>
</dbReference>
<evidence type="ECO:0000313" key="6">
    <source>
        <dbReference type="Proteomes" id="UP000813463"/>
    </source>
</evidence>
<evidence type="ECO:0000313" key="7">
    <source>
        <dbReference type="RefSeq" id="XP_021842343.1"/>
    </source>
</evidence>
<dbReference type="GO" id="GO:0005576">
    <property type="term" value="C:extracellular region"/>
    <property type="evidence" value="ECO:0007669"/>
    <property type="project" value="UniProtKB-SubCell"/>
</dbReference>
<evidence type="ECO:0000256" key="2">
    <source>
        <dbReference type="ARBA" id="ARBA00022525"/>
    </source>
</evidence>
<dbReference type="KEGG" id="soe:110782478"/>
<gene>
    <name evidence="7" type="primary">LOC110782478</name>
</gene>
<comment type="subcellular location">
    <subcellularLocation>
        <location evidence="1">Secreted</location>
    </subcellularLocation>
</comment>
<dbReference type="SUPFAM" id="SSF47699">
    <property type="entry name" value="Bifunctional inhibitor/lipid-transfer protein/seed storage 2S albumin"/>
    <property type="match status" value="1"/>
</dbReference>
<dbReference type="InterPro" id="IPR036312">
    <property type="entry name" value="Bifun_inhib/LTP/seed_sf"/>
</dbReference>
<name>A0A9R0I4I5_SPIOL</name>
<reference evidence="7" key="2">
    <citation type="submission" date="2025-08" db="UniProtKB">
        <authorList>
            <consortium name="RefSeq"/>
        </authorList>
    </citation>
    <scope>IDENTIFICATION</scope>
    <source>
        <tissue evidence="7">Leaf</tissue>
    </source>
</reference>
<dbReference type="Proteomes" id="UP000813463">
    <property type="component" value="Chromosome 3"/>
</dbReference>
<dbReference type="PANTHER" id="PTHR35501:SF3">
    <property type="entry name" value="PROTEIN YY1"/>
    <property type="match status" value="1"/>
</dbReference>
<dbReference type="InterPro" id="IPR016140">
    <property type="entry name" value="Bifunc_inhib/LTP/seed_store"/>
</dbReference>
<keyword evidence="4" id="KW-0732">Signal</keyword>
<feature type="domain" description="Bifunctional inhibitor/plant lipid transfer protein/seed storage helical" evidence="5">
    <location>
        <begin position="31"/>
        <end position="91"/>
    </location>
</feature>
<accession>A0A9R0I4I5</accession>
<evidence type="ECO:0000256" key="4">
    <source>
        <dbReference type="SAM" id="SignalP"/>
    </source>
</evidence>
<evidence type="ECO:0000259" key="5">
    <source>
        <dbReference type="SMART" id="SM00499"/>
    </source>
</evidence>
<dbReference type="AlphaFoldDB" id="A0A9R0I4I5"/>
<comment type="similarity">
    <text evidence="3">Belongs to the A9/FIL1 family.</text>
</comment>